<evidence type="ECO:0000256" key="3">
    <source>
        <dbReference type="ARBA" id="ARBA00022884"/>
    </source>
</evidence>
<dbReference type="InterPro" id="IPR020069">
    <property type="entry name" value="Ribosomal_bL9_C"/>
</dbReference>
<evidence type="ECO:0000256" key="1">
    <source>
        <dbReference type="ARBA" id="ARBA00010605"/>
    </source>
</evidence>
<dbReference type="Pfam" id="PF03948">
    <property type="entry name" value="Ribosomal_L9_C"/>
    <property type="match status" value="1"/>
</dbReference>
<dbReference type="InterPro" id="IPR000244">
    <property type="entry name" value="Ribosomal_bL9"/>
</dbReference>
<comment type="similarity">
    <text evidence="1 7">Belongs to the bacterial ribosomal protein bL9 family.</text>
</comment>
<keyword evidence="3 7" id="KW-0694">RNA-binding</keyword>
<evidence type="ECO:0000256" key="5">
    <source>
        <dbReference type="ARBA" id="ARBA00023274"/>
    </source>
</evidence>
<keyword evidence="2 7" id="KW-0699">rRNA-binding</keyword>
<reference evidence="11" key="1">
    <citation type="submission" date="2018-02" db="EMBL/GenBank/DDBJ databases">
        <authorList>
            <person name="Hausmann B."/>
        </authorList>
    </citation>
    <scope>NUCLEOTIDE SEQUENCE [LARGE SCALE GENOMIC DNA]</scope>
    <source>
        <strain evidence="11">Peat soil MAG SbF1</strain>
    </source>
</reference>
<feature type="domain" description="Ribosomal protein L9" evidence="9">
    <location>
        <begin position="13"/>
        <end position="40"/>
    </location>
</feature>
<dbReference type="InterPro" id="IPR020594">
    <property type="entry name" value="Ribosomal_bL9_bac/chp"/>
</dbReference>
<evidence type="ECO:0000256" key="2">
    <source>
        <dbReference type="ARBA" id="ARBA00022730"/>
    </source>
</evidence>
<feature type="coiled-coil region" evidence="8">
    <location>
        <begin position="44"/>
        <end position="71"/>
    </location>
</feature>
<dbReference type="InterPro" id="IPR036935">
    <property type="entry name" value="Ribosomal_bL9_N_sf"/>
</dbReference>
<dbReference type="GO" id="GO:0005840">
    <property type="term" value="C:ribosome"/>
    <property type="evidence" value="ECO:0007669"/>
    <property type="project" value="UniProtKB-KW"/>
</dbReference>
<evidence type="ECO:0000256" key="7">
    <source>
        <dbReference type="HAMAP-Rule" id="MF_00503"/>
    </source>
</evidence>
<dbReference type="Gene3D" id="3.40.5.10">
    <property type="entry name" value="Ribosomal protein L9, N-terminal domain"/>
    <property type="match status" value="1"/>
</dbReference>
<dbReference type="AlphaFoldDB" id="A0A2U3LUF5"/>
<dbReference type="SUPFAM" id="SSF55653">
    <property type="entry name" value="Ribosomal protein L9 C-domain"/>
    <property type="match status" value="1"/>
</dbReference>
<gene>
    <name evidence="10" type="primary">rplI_2</name>
    <name evidence="7" type="synonym">rplI</name>
    <name evidence="10" type="ORF">SBF1_8350002</name>
</gene>
<dbReference type="GO" id="GO:0003735">
    <property type="term" value="F:structural constituent of ribosome"/>
    <property type="evidence" value="ECO:0007669"/>
    <property type="project" value="InterPro"/>
</dbReference>
<dbReference type="Gene3D" id="3.10.430.100">
    <property type="entry name" value="Ribosomal protein L9, C-terminal domain"/>
    <property type="match status" value="1"/>
</dbReference>
<dbReference type="GO" id="GO:1990904">
    <property type="term" value="C:ribonucleoprotein complex"/>
    <property type="evidence" value="ECO:0007669"/>
    <property type="project" value="UniProtKB-KW"/>
</dbReference>
<dbReference type="InterPro" id="IPR036791">
    <property type="entry name" value="Ribosomal_bL9_C_sf"/>
</dbReference>
<protein>
    <recommendedName>
        <fullName evidence="6 7">Large ribosomal subunit protein bL9</fullName>
    </recommendedName>
</protein>
<dbReference type="PROSITE" id="PS00651">
    <property type="entry name" value="RIBOSOMAL_L9"/>
    <property type="match status" value="1"/>
</dbReference>
<dbReference type="GO" id="GO:0019843">
    <property type="term" value="F:rRNA binding"/>
    <property type="evidence" value="ECO:0007669"/>
    <property type="project" value="UniProtKB-UniRule"/>
</dbReference>
<sequence length="149" mass="16198">MKVILQQEVKKLGKKGDIIEVSEGYARNYLLVQKLAIPATAINVNTASQKKASEERKAQQAIDEANLLAAQMSKVEVTIPVKIGEGGKLFGSVTSKDIAEALVSQHKVDLDKRKIDLKDGIKGIGTHTVSIKLHPEISAKIQVHIVPKQ</sequence>
<dbReference type="EMBL" id="OMOF01000818">
    <property type="protein sequence ID" value="SPF55474.1"/>
    <property type="molecule type" value="Genomic_DNA"/>
</dbReference>
<evidence type="ECO:0000259" key="9">
    <source>
        <dbReference type="PROSITE" id="PS00651"/>
    </source>
</evidence>
<keyword evidence="5 7" id="KW-0687">Ribonucleoprotein</keyword>
<dbReference type="Proteomes" id="UP000238916">
    <property type="component" value="Unassembled WGS sequence"/>
</dbReference>
<dbReference type="NCBIfam" id="TIGR00158">
    <property type="entry name" value="L9"/>
    <property type="match status" value="1"/>
</dbReference>
<keyword evidence="8" id="KW-0175">Coiled coil</keyword>
<evidence type="ECO:0000256" key="8">
    <source>
        <dbReference type="SAM" id="Coils"/>
    </source>
</evidence>
<evidence type="ECO:0000313" key="11">
    <source>
        <dbReference type="Proteomes" id="UP000238916"/>
    </source>
</evidence>
<evidence type="ECO:0000256" key="4">
    <source>
        <dbReference type="ARBA" id="ARBA00022980"/>
    </source>
</evidence>
<proteinExistence type="inferred from homology"/>
<dbReference type="PANTHER" id="PTHR21368">
    <property type="entry name" value="50S RIBOSOMAL PROTEIN L9"/>
    <property type="match status" value="1"/>
</dbReference>
<comment type="function">
    <text evidence="7">Binds to the 23S rRNA.</text>
</comment>
<evidence type="ECO:0000313" key="10">
    <source>
        <dbReference type="EMBL" id="SPF55474.1"/>
    </source>
</evidence>
<dbReference type="GO" id="GO:0006412">
    <property type="term" value="P:translation"/>
    <property type="evidence" value="ECO:0007669"/>
    <property type="project" value="UniProtKB-UniRule"/>
</dbReference>
<dbReference type="SUPFAM" id="SSF55658">
    <property type="entry name" value="L9 N-domain-like"/>
    <property type="match status" value="1"/>
</dbReference>
<organism evidence="10 11">
    <name type="scientific">Candidatus Desulfosporosinus infrequens</name>
    <dbReference type="NCBI Taxonomy" id="2043169"/>
    <lineage>
        <taxon>Bacteria</taxon>
        <taxon>Bacillati</taxon>
        <taxon>Bacillota</taxon>
        <taxon>Clostridia</taxon>
        <taxon>Eubacteriales</taxon>
        <taxon>Desulfitobacteriaceae</taxon>
        <taxon>Desulfosporosinus</taxon>
    </lineage>
</organism>
<evidence type="ECO:0000256" key="6">
    <source>
        <dbReference type="ARBA" id="ARBA00035292"/>
    </source>
</evidence>
<name>A0A2U3LUF5_9FIRM</name>
<dbReference type="InterPro" id="IPR020070">
    <property type="entry name" value="Ribosomal_bL9_N"/>
</dbReference>
<dbReference type="HAMAP" id="MF_00503">
    <property type="entry name" value="Ribosomal_bL9"/>
    <property type="match status" value="1"/>
</dbReference>
<keyword evidence="4 7" id="KW-0689">Ribosomal protein</keyword>
<dbReference type="OrthoDB" id="9788336at2"/>
<accession>A0A2U3LUF5</accession>
<dbReference type="InterPro" id="IPR009027">
    <property type="entry name" value="Ribosomal_bL9/RNase_H1_N"/>
</dbReference>
<dbReference type="Pfam" id="PF01281">
    <property type="entry name" value="Ribosomal_L9_N"/>
    <property type="match status" value="1"/>
</dbReference>